<dbReference type="STRING" id="379066.GAU_1806"/>
<protein>
    <submittedName>
        <fullName evidence="1">Uncharacterized protein</fullName>
    </submittedName>
</protein>
<name>C1A423_GEMAT</name>
<dbReference type="RefSeq" id="WP_012683295.1">
    <property type="nucleotide sequence ID" value="NC_012489.1"/>
</dbReference>
<gene>
    <name evidence="1" type="ordered locus">GAU_1806</name>
</gene>
<dbReference type="HOGENOM" id="CLU_2167325_0_0_0"/>
<accession>C1A423</accession>
<organism evidence="1 2">
    <name type="scientific">Gemmatimonas aurantiaca (strain DSM 14586 / JCM 11422 / NBRC 100505 / T-27)</name>
    <dbReference type="NCBI Taxonomy" id="379066"/>
    <lineage>
        <taxon>Bacteria</taxon>
        <taxon>Pseudomonadati</taxon>
        <taxon>Gemmatimonadota</taxon>
        <taxon>Gemmatimonadia</taxon>
        <taxon>Gemmatimonadales</taxon>
        <taxon>Gemmatimonadaceae</taxon>
        <taxon>Gemmatimonas</taxon>
    </lineage>
</organism>
<sequence>MAEVTIYGASDDLVEIDGAISEEWNASDDERNYLAFSDGTVLSIEYGSKGCWEIRREKEGTAEYSHTPHDNDQTTYTDRVTLKGDIQWVVCGKIAFAPITPTPGGARDGE</sequence>
<dbReference type="KEGG" id="gau:GAU_1806"/>
<keyword evidence="2" id="KW-1185">Reference proteome</keyword>
<evidence type="ECO:0000313" key="1">
    <source>
        <dbReference type="EMBL" id="BAH38848.1"/>
    </source>
</evidence>
<dbReference type="OrthoDB" id="4559212at2"/>
<reference evidence="2" key="1">
    <citation type="submission" date="2006-03" db="EMBL/GenBank/DDBJ databases">
        <title>Complete genome sequence of Gemmatimonas aurantiaca T-27 that represents a novel phylum Gemmatimonadetes.</title>
        <authorList>
            <person name="Takasaki K."/>
            <person name="Ichikawa N."/>
            <person name="Miura H."/>
            <person name="Matsushita S."/>
            <person name="Watanabe Y."/>
            <person name="Oguchi A."/>
            <person name="Ankai A."/>
            <person name="Yashiro I."/>
            <person name="Takahashi M."/>
            <person name="Terui Y."/>
            <person name="Fukui S."/>
            <person name="Yokoyama H."/>
            <person name="Tanikawa S."/>
            <person name="Hanada S."/>
            <person name="Kamagata Y."/>
            <person name="Fujita N."/>
        </authorList>
    </citation>
    <scope>NUCLEOTIDE SEQUENCE [LARGE SCALE GENOMIC DNA]</scope>
    <source>
        <strain evidence="2">T-27 / DSM 14586 / JCM 11422 / NBRC 100505</strain>
    </source>
</reference>
<dbReference type="Proteomes" id="UP000002209">
    <property type="component" value="Chromosome"/>
</dbReference>
<dbReference type="EMBL" id="AP009153">
    <property type="protein sequence ID" value="BAH38848.1"/>
    <property type="molecule type" value="Genomic_DNA"/>
</dbReference>
<proteinExistence type="predicted"/>
<evidence type="ECO:0000313" key="2">
    <source>
        <dbReference type="Proteomes" id="UP000002209"/>
    </source>
</evidence>
<dbReference type="AlphaFoldDB" id="C1A423"/>